<dbReference type="OrthoDB" id="4133832at2759"/>
<dbReference type="PANTHER" id="PTHR42085:SF1">
    <property type="entry name" value="F-BOX DOMAIN-CONTAINING PROTEIN"/>
    <property type="match status" value="1"/>
</dbReference>
<feature type="compositionally biased region" description="Basic and acidic residues" evidence="1">
    <location>
        <begin position="10"/>
        <end position="22"/>
    </location>
</feature>
<dbReference type="InterPro" id="IPR038883">
    <property type="entry name" value="AN11006-like"/>
</dbReference>
<dbReference type="GeneID" id="80911649"/>
<dbReference type="EMBL" id="JAPEUX010000006">
    <property type="protein sequence ID" value="KAJ4349503.1"/>
    <property type="molecule type" value="Genomic_DNA"/>
</dbReference>
<organism evidence="2 3">
    <name type="scientific">Didymosphaeria variabile</name>
    <dbReference type="NCBI Taxonomy" id="1932322"/>
    <lineage>
        <taxon>Eukaryota</taxon>
        <taxon>Fungi</taxon>
        <taxon>Dikarya</taxon>
        <taxon>Ascomycota</taxon>
        <taxon>Pezizomycotina</taxon>
        <taxon>Dothideomycetes</taxon>
        <taxon>Pleosporomycetidae</taxon>
        <taxon>Pleosporales</taxon>
        <taxon>Massarineae</taxon>
        <taxon>Didymosphaeriaceae</taxon>
        <taxon>Didymosphaeria</taxon>
    </lineage>
</organism>
<dbReference type="AlphaFoldDB" id="A0A9W8XFM8"/>
<accession>A0A9W8XFM8</accession>
<evidence type="ECO:0008006" key="4">
    <source>
        <dbReference type="Google" id="ProtNLM"/>
    </source>
</evidence>
<evidence type="ECO:0000313" key="3">
    <source>
        <dbReference type="Proteomes" id="UP001140513"/>
    </source>
</evidence>
<evidence type="ECO:0000256" key="1">
    <source>
        <dbReference type="SAM" id="MobiDB-lite"/>
    </source>
</evidence>
<protein>
    <recommendedName>
        <fullName evidence="4">F-box domain-containing protein</fullName>
    </recommendedName>
</protein>
<evidence type="ECO:0000313" key="2">
    <source>
        <dbReference type="EMBL" id="KAJ4349503.1"/>
    </source>
</evidence>
<gene>
    <name evidence="2" type="ORF">N0V89_008119</name>
</gene>
<feature type="region of interest" description="Disordered" evidence="1">
    <location>
        <begin position="1"/>
        <end position="34"/>
    </location>
</feature>
<dbReference type="RefSeq" id="XP_056068433.1">
    <property type="nucleotide sequence ID" value="XM_056216877.1"/>
</dbReference>
<comment type="caution">
    <text evidence="2">The sequence shown here is derived from an EMBL/GenBank/DDBJ whole genome shotgun (WGS) entry which is preliminary data.</text>
</comment>
<reference evidence="2" key="1">
    <citation type="submission" date="2022-10" db="EMBL/GenBank/DDBJ databases">
        <title>Tapping the CABI collections for fungal endophytes: first genome assemblies for Collariella, Neodidymelliopsis, Ascochyta clinopodiicola, Didymella pomorum, Didymosphaeria variabile, Neocosmospora piperis and Neocucurbitaria cava.</title>
        <authorList>
            <person name="Hill R."/>
        </authorList>
    </citation>
    <scope>NUCLEOTIDE SEQUENCE</scope>
    <source>
        <strain evidence="2">IMI 356815</strain>
    </source>
</reference>
<keyword evidence="3" id="KW-1185">Reference proteome</keyword>
<dbReference type="Proteomes" id="UP001140513">
    <property type="component" value="Unassembled WGS sequence"/>
</dbReference>
<name>A0A9W8XFM8_9PLEO</name>
<sequence length="336" mass="38135">MAPPSTKRKGASDSKDASDSPAKRIRTVPEGGPVQRKRDIFPFLDLPGELRNRIYDILAADANENPVGIRNRLREIIKEMCDRLNIRKEPKQLEHGFSHSSWGLTQVCRKIRDEYLPVLRPMRRVCVTINDLEKYMDVFVPRLDDNMPFLRAPTTVEIIQNSDHVSPLDLHLISQWIHASPNLNFIFDKDLIIASQIVELFSAWNQIGQALGLRGMTLHAPPKSAALYGVLCWATVDITCNLLDGSPPFAHSLDEERLVHITHFAHAAGFFSSPNERLSPVYFEWKSEGTAVLCFRLGPSGDYSLNVVDRITDFSLYRIPSQGVKNTEELRNCRLY</sequence>
<proteinExistence type="predicted"/>
<dbReference type="PANTHER" id="PTHR42085">
    <property type="entry name" value="F-BOX DOMAIN-CONTAINING PROTEIN"/>
    <property type="match status" value="1"/>
</dbReference>